<feature type="transmembrane region" description="Helical" evidence="6">
    <location>
        <begin position="184"/>
        <end position="204"/>
    </location>
</feature>
<dbReference type="InterPro" id="IPR001123">
    <property type="entry name" value="LeuE-type"/>
</dbReference>
<dbReference type="Pfam" id="PF01810">
    <property type="entry name" value="LysE"/>
    <property type="match status" value="1"/>
</dbReference>
<keyword evidence="4 6" id="KW-1133">Transmembrane helix</keyword>
<feature type="transmembrane region" description="Helical" evidence="6">
    <location>
        <begin position="6"/>
        <end position="28"/>
    </location>
</feature>
<feature type="transmembrane region" description="Helical" evidence="6">
    <location>
        <begin position="74"/>
        <end position="93"/>
    </location>
</feature>
<comment type="subcellular location">
    <subcellularLocation>
        <location evidence="1">Cell membrane</location>
        <topology evidence="1">Multi-pass membrane protein</topology>
    </subcellularLocation>
</comment>
<protein>
    <submittedName>
        <fullName evidence="7">LysE family transporter</fullName>
    </submittedName>
</protein>
<evidence type="ECO:0000313" key="8">
    <source>
        <dbReference type="Proteomes" id="UP001173801"/>
    </source>
</evidence>
<evidence type="ECO:0000256" key="6">
    <source>
        <dbReference type="SAM" id="Phobius"/>
    </source>
</evidence>
<proteinExistence type="predicted"/>
<dbReference type="RefSeq" id="WP_284937330.1">
    <property type="nucleotide sequence ID" value="NZ_JANURM010000003.1"/>
</dbReference>
<organism evidence="7 8">
    <name type="scientific">Campylobacter gastrosuis</name>
    <dbReference type="NCBI Taxonomy" id="2974576"/>
    <lineage>
        <taxon>Bacteria</taxon>
        <taxon>Pseudomonadati</taxon>
        <taxon>Campylobacterota</taxon>
        <taxon>Epsilonproteobacteria</taxon>
        <taxon>Campylobacterales</taxon>
        <taxon>Campylobacteraceae</taxon>
        <taxon>Campylobacter</taxon>
    </lineage>
</organism>
<name>A0ABT7HPB4_9BACT</name>
<keyword evidence="3 6" id="KW-0812">Transmembrane</keyword>
<evidence type="ECO:0000256" key="2">
    <source>
        <dbReference type="ARBA" id="ARBA00022475"/>
    </source>
</evidence>
<reference evidence="7" key="1">
    <citation type="submission" date="2022-08" db="EMBL/GenBank/DDBJ databases">
        <authorList>
            <person name="Wang H."/>
        </authorList>
    </citation>
    <scope>NUCLEOTIDE SEQUENCE</scope>
    <source>
        <strain evidence="7">PS10</strain>
    </source>
</reference>
<keyword evidence="5 6" id="KW-0472">Membrane</keyword>
<dbReference type="Proteomes" id="UP001173801">
    <property type="component" value="Unassembled WGS sequence"/>
</dbReference>
<dbReference type="EMBL" id="JANURM010000003">
    <property type="protein sequence ID" value="MDL0088674.1"/>
    <property type="molecule type" value="Genomic_DNA"/>
</dbReference>
<feature type="transmembrane region" description="Helical" evidence="6">
    <location>
        <begin position="114"/>
        <end position="139"/>
    </location>
</feature>
<dbReference type="PANTHER" id="PTHR30086">
    <property type="entry name" value="ARGININE EXPORTER PROTEIN ARGO"/>
    <property type="match status" value="1"/>
</dbReference>
<feature type="transmembrane region" description="Helical" evidence="6">
    <location>
        <begin position="40"/>
        <end position="68"/>
    </location>
</feature>
<gene>
    <name evidence="7" type="ORF">NYG85_04705</name>
</gene>
<evidence type="ECO:0000256" key="1">
    <source>
        <dbReference type="ARBA" id="ARBA00004651"/>
    </source>
</evidence>
<dbReference type="PANTHER" id="PTHR30086:SF19">
    <property type="entry name" value="THREONINE EFFLUX PROTEIN"/>
    <property type="match status" value="1"/>
</dbReference>
<sequence length="212" mass="23171">MDFYLLLTLMGVHIMVLAVPGPDILLVLRTSLAFGYKSSVLASLGIGLGIVAWVFLAAFGLKAIFIALPPLQGVIMGLSAIYLMFLAFMLFKSAKNPKNLSLQTADLSGKKRRFFIIGLFTNLSNPKAVLYFASVFALFLDKASSLAEISLLVAVISIESMLFFLAIGRLFSTKKAREIFFNNQILLDSVCAVIFAGFSLAIAYECILKFTE</sequence>
<feature type="transmembrane region" description="Helical" evidence="6">
    <location>
        <begin position="151"/>
        <end position="172"/>
    </location>
</feature>
<evidence type="ECO:0000256" key="5">
    <source>
        <dbReference type="ARBA" id="ARBA00023136"/>
    </source>
</evidence>
<accession>A0ABT7HPB4</accession>
<keyword evidence="2" id="KW-1003">Cell membrane</keyword>
<evidence type="ECO:0000256" key="4">
    <source>
        <dbReference type="ARBA" id="ARBA00022989"/>
    </source>
</evidence>
<comment type="caution">
    <text evidence="7">The sequence shown here is derived from an EMBL/GenBank/DDBJ whole genome shotgun (WGS) entry which is preliminary data.</text>
</comment>
<reference evidence="7" key="2">
    <citation type="journal article" date="2023" name="Microorganisms">
        <title>Isolation and Genomic Characteristics of Cat-Borne Campylobacter felis sp. nov. and Sheep-Borne Campylobacter ovis sp. nov.</title>
        <authorList>
            <person name="Wang H."/>
            <person name="Li Y."/>
            <person name="Gu Y."/>
            <person name="Zhou G."/>
            <person name="Chen X."/>
            <person name="Zhang X."/>
            <person name="Shao Z."/>
            <person name="Zhang J."/>
            <person name="Zhang M."/>
        </authorList>
    </citation>
    <scope>NUCLEOTIDE SEQUENCE</scope>
    <source>
        <strain evidence="7">PS10</strain>
    </source>
</reference>
<keyword evidence="8" id="KW-1185">Reference proteome</keyword>
<evidence type="ECO:0000256" key="3">
    <source>
        <dbReference type="ARBA" id="ARBA00022692"/>
    </source>
</evidence>
<evidence type="ECO:0000313" key="7">
    <source>
        <dbReference type="EMBL" id="MDL0088674.1"/>
    </source>
</evidence>